<proteinExistence type="predicted"/>
<protein>
    <submittedName>
        <fullName evidence="1">Uncharacterized protein</fullName>
    </submittedName>
</protein>
<gene>
    <name evidence="1" type="ORF">S01H1_08343</name>
</gene>
<organism evidence="1">
    <name type="scientific">marine sediment metagenome</name>
    <dbReference type="NCBI Taxonomy" id="412755"/>
    <lineage>
        <taxon>unclassified sequences</taxon>
        <taxon>metagenomes</taxon>
        <taxon>ecological metagenomes</taxon>
    </lineage>
</organism>
<comment type="caution">
    <text evidence="1">The sequence shown here is derived from an EMBL/GenBank/DDBJ whole genome shotgun (WGS) entry which is preliminary data.</text>
</comment>
<feature type="non-terminal residue" evidence="1">
    <location>
        <position position="56"/>
    </location>
</feature>
<reference evidence="1" key="1">
    <citation type="journal article" date="2014" name="Front. Microbiol.">
        <title>High frequency of phylogenetically diverse reductive dehalogenase-homologous genes in deep subseafloor sedimentary metagenomes.</title>
        <authorList>
            <person name="Kawai M."/>
            <person name="Futagami T."/>
            <person name="Toyoda A."/>
            <person name="Takaki Y."/>
            <person name="Nishi S."/>
            <person name="Hori S."/>
            <person name="Arai W."/>
            <person name="Tsubouchi T."/>
            <person name="Morono Y."/>
            <person name="Uchiyama I."/>
            <person name="Ito T."/>
            <person name="Fujiyama A."/>
            <person name="Inagaki F."/>
            <person name="Takami H."/>
        </authorList>
    </citation>
    <scope>NUCLEOTIDE SEQUENCE</scope>
    <source>
        <strain evidence="1">Expedition CK06-06</strain>
    </source>
</reference>
<sequence length="56" mass="6372">MGYPNKLGFYRDGLYRRSVKEMSTATTSVQLYNKDSGMTYFVPTWTTGTIVLPKIS</sequence>
<dbReference type="AlphaFoldDB" id="X0SKY7"/>
<dbReference type="EMBL" id="BARS01004286">
    <property type="protein sequence ID" value="GAF75801.1"/>
    <property type="molecule type" value="Genomic_DNA"/>
</dbReference>
<evidence type="ECO:0000313" key="1">
    <source>
        <dbReference type="EMBL" id="GAF75801.1"/>
    </source>
</evidence>
<name>X0SKY7_9ZZZZ</name>
<accession>X0SKY7</accession>